<gene>
    <name evidence="4" type="ORF">HYH03_004491</name>
</gene>
<evidence type="ECO:0000256" key="2">
    <source>
        <dbReference type="SAM" id="SignalP"/>
    </source>
</evidence>
<dbReference type="AlphaFoldDB" id="A0A835Y6P8"/>
<organism evidence="4 5">
    <name type="scientific">Edaphochlamys debaryana</name>
    <dbReference type="NCBI Taxonomy" id="47281"/>
    <lineage>
        <taxon>Eukaryota</taxon>
        <taxon>Viridiplantae</taxon>
        <taxon>Chlorophyta</taxon>
        <taxon>core chlorophytes</taxon>
        <taxon>Chlorophyceae</taxon>
        <taxon>CS clade</taxon>
        <taxon>Chlamydomonadales</taxon>
        <taxon>Chlamydomonadales incertae sedis</taxon>
        <taxon>Edaphochlamys</taxon>
    </lineage>
</organism>
<protein>
    <recommendedName>
        <fullName evidence="3">Peptidase M11 gametolysin domain-containing protein</fullName>
    </recommendedName>
</protein>
<feature type="transmembrane region" description="Helical" evidence="1">
    <location>
        <begin position="615"/>
        <end position="639"/>
    </location>
</feature>
<evidence type="ECO:0000259" key="3">
    <source>
        <dbReference type="Pfam" id="PF05548"/>
    </source>
</evidence>
<sequence length="809" mass="82530">MTAPRARAGALRGTRLPAAAAVALLLLLLLLPSGGASGATAGVRERQLQSSSFPGTQGVLVSRSDDSWSLRTAAGAVFRLSAQPSDARGARVGSGASVAVNLACTAPDDDDDDSVVWECSALGAANVTAPAPAIVSTATTLNLLTIVTSFNGACAYKGANVTLVDQTITRVGGYADNLQACSYGQMRVNKTTSRTFGVVLNCTAALQACDEDALAAAATAAVQRRGVAVGAFTHHAFVLPEGLAPVCAWAASGGVAELPGRRSWLTPDARGVFSRGTHMKTLLHNFGVYTAWRANIRGDDASSSQGRGNACPSAPELWRLRWAVPVAGAVLAGAGLPVGAWRGAFELSATYLTSRNMIKIVPDWLGTAYTQNIYFALRGKGGGDRDLLAEFDRKVSYHAVNRALDQPLGTARGDPRVTLVGRLFPGTTSLLTPYRLVITVGVALSLAVTSRKPPALAFAFALLSPVALSLSLFPVALSSAAFSPFTPSPAAFSPFALSPAALSPLSFSLAVTSHVSPALAFAFALFSPVALSLPVTSRKPPALAVTFVLFSPVALSLSLSLSLSLFPVALSSAAFSPLTPSPAAVSPFTLPPAAFSPFTLSPAAFSPFALSPLSFSLAVTSHVSPALAFAFALFSPVALSLPVTSRKPPALAFAFALLSPVAISLSLFPVALSSAAFSPLTPSPAAFSPAALSPAALSPLSFSLAVTSHVSPALAFAFALFSPVALSLPVTSRKPPALAVTFALFSPVALSLSLSLFPVALSSAAFSPLTPSPAAVSPFTLPPAALSPLSFSLPVTSPSPSPVGSGDDD</sequence>
<dbReference type="Pfam" id="PF05548">
    <property type="entry name" value="Peptidase_M11"/>
    <property type="match status" value="1"/>
</dbReference>
<evidence type="ECO:0000313" key="5">
    <source>
        <dbReference type="Proteomes" id="UP000612055"/>
    </source>
</evidence>
<keyword evidence="1" id="KW-0472">Membrane</keyword>
<keyword evidence="1" id="KW-1133">Transmembrane helix</keyword>
<dbReference type="InterPro" id="IPR008752">
    <property type="entry name" value="Peptidase_M11"/>
</dbReference>
<proteinExistence type="predicted"/>
<keyword evidence="2" id="KW-0732">Signal</keyword>
<feature type="transmembrane region" description="Helical" evidence="1">
    <location>
        <begin position="651"/>
        <end position="680"/>
    </location>
</feature>
<keyword evidence="1" id="KW-0812">Transmembrane</keyword>
<feature type="domain" description="Peptidase M11 gametolysin" evidence="3">
    <location>
        <begin position="169"/>
        <end position="406"/>
    </location>
</feature>
<comment type="caution">
    <text evidence="4">The sequence shown here is derived from an EMBL/GenBank/DDBJ whole genome shotgun (WGS) entry which is preliminary data.</text>
</comment>
<feature type="signal peptide" evidence="2">
    <location>
        <begin position="1"/>
        <end position="38"/>
    </location>
</feature>
<dbReference type="EMBL" id="JAEHOE010000014">
    <property type="protein sequence ID" value="KAG2497327.1"/>
    <property type="molecule type" value="Genomic_DNA"/>
</dbReference>
<dbReference type="Proteomes" id="UP000612055">
    <property type="component" value="Unassembled WGS sequence"/>
</dbReference>
<name>A0A835Y6P8_9CHLO</name>
<accession>A0A835Y6P8</accession>
<keyword evidence="5" id="KW-1185">Reference proteome</keyword>
<feature type="transmembrane region" description="Helical" evidence="1">
    <location>
        <begin position="505"/>
        <end position="531"/>
    </location>
</feature>
<evidence type="ECO:0000256" key="1">
    <source>
        <dbReference type="SAM" id="Phobius"/>
    </source>
</evidence>
<feature type="transmembrane region" description="Helical" evidence="1">
    <location>
        <begin position="432"/>
        <end position="449"/>
    </location>
</feature>
<feature type="transmembrane region" description="Helical" evidence="1">
    <location>
        <begin position="700"/>
        <end position="726"/>
    </location>
</feature>
<reference evidence="4" key="1">
    <citation type="journal article" date="2020" name="bioRxiv">
        <title>Comparative genomics of Chlamydomonas.</title>
        <authorList>
            <person name="Craig R.J."/>
            <person name="Hasan A.R."/>
            <person name="Ness R.W."/>
            <person name="Keightley P.D."/>
        </authorList>
    </citation>
    <scope>NUCLEOTIDE SEQUENCE</scope>
    <source>
        <strain evidence="4">CCAP 11/70</strain>
    </source>
</reference>
<dbReference type="OrthoDB" id="562642at2759"/>
<feature type="transmembrane region" description="Helical" evidence="1">
    <location>
        <begin position="543"/>
        <end position="570"/>
    </location>
</feature>
<feature type="transmembrane region" description="Helical" evidence="1">
    <location>
        <begin position="738"/>
        <end position="761"/>
    </location>
</feature>
<evidence type="ECO:0000313" key="4">
    <source>
        <dbReference type="EMBL" id="KAG2497327.1"/>
    </source>
</evidence>
<feature type="chain" id="PRO_5032308806" description="Peptidase M11 gametolysin domain-containing protein" evidence="2">
    <location>
        <begin position="39"/>
        <end position="809"/>
    </location>
</feature>
<feature type="transmembrane region" description="Helical" evidence="1">
    <location>
        <begin position="456"/>
        <end position="485"/>
    </location>
</feature>